<dbReference type="InterPro" id="IPR005279">
    <property type="entry name" value="Dipep/tripep_permease"/>
</dbReference>
<comment type="caution">
    <text evidence="9">The sequence shown here is derived from an EMBL/GenBank/DDBJ whole genome shotgun (WGS) entry which is preliminary data.</text>
</comment>
<feature type="transmembrane region" description="Helical" evidence="8">
    <location>
        <begin position="317"/>
        <end position="338"/>
    </location>
</feature>
<feature type="transmembrane region" description="Helical" evidence="8">
    <location>
        <begin position="418"/>
        <end position="437"/>
    </location>
</feature>
<evidence type="ECO:0000256" key="5">
    <source>
        <dbReference type="ARBA" id="ARBA00022856"/>
    </source>
</evidence>
<dbReference type="PANTHER" id="PTHR23517:SF15">
    <property type="entry name" value="PROTON-DEPENDENT OLIGOPEPTIDE FAMILY TRANSPORT PROTEIN"/>
    <property type="match status" value="1"/>
</dbReference>
<dbReference type="InterPro" id="IPR036259">
    <property type="entry name" value="MFS_trans_sf"/>
</dbReference>
<keyword evidence="6 8" id="KW-1133">Transmembrane helix</keyword>
<name>A0ABV9TB31_9GAMM</name>
<feature type="transmembrane region" description="Helical" evidence="8">
    <location>
        <begin position="219"/>
        <end position="239"/>
    </location>
</feature>
<evidence type="ECO:0000256" key="8">
    <source>
        <dbReference type="SAM" id="Phobius"/>
    </source>
</evidence>
<dbReference type="InterPro" id="IPR050171">
    <property type="entry name" value="MFS_Transporters"/>
</dbReference>
<feature type="transmembrane region" description="Helical" evidence="8">
    <location>
        <begin position="110"/>
        <end position="128"/>
    </location>
</feature>
<feature type="transmembrane region" description="Helical" evidence="8">
    <location>
        <begin position="245"/>
        <end position="265"/>
    </location>
</feature>
<dbReference type="Pfam" id="PF00854">
    <property type="entry name" value="PTR2"/>
    <property type="match status" value="1"/>
</dbReference>
<evidence type="ECO:0000256" key="2">
    <source>
        <dbReference type="ARBA" id="ARBA00022448"/>
    </source>
</evidence>
<sequence length="490" mass="54621">MFKDLKSKQSFTIAAITFWSQFASYSFSAILILYLTKSTLDYGLGFSEDQAYSFQGVSKAMVYAIIMIGGFMADKYLGLRRSILIGSILLAFSFLVVFISGFFVQYGNKVFIYAYASIPACSSLLMGTSSAMVSKIYREDRVLAKGAMTLYYMSINLGSLLAFVVAPLLIDYKYGPLAVLGIVFIGKLLASLNFAWRYKIYDNVVDNIDKQSISQKSKLIVFSYLLFIYLFTIVCYQYPDQANVILGMVSVLCLVLFLFRSLFFLEGAAQIKQIIGLCLIVVAVVFFVIYNQMESTLIMTAQNNSDLKLLGLSVNPANYQLINPVIIIFGGMLLIRIYPMLPRFYIPYQFATGTALAALGLFMVYFGFLNAHNGIISGNYIALTYLFISISELFVSAIGLSMIGIYCDPKMMGFAMGAWYISASLSNSITGLVNQLVALPEKGVSILESAYIYKEYFYTAGLVTLVISMFVFVLAIVIIKFMKIKNIEFV</sequence>
<evidence type="ECO:0000313" key="9">
    <source>
        <dbReference type="EMBL" id="MFC4892272.1"/>
    </source>
</evidence>
<comment type="subcellular location">
    <subcellularLocation>
        <location evidence="1">Cell membrane</location>
        <topology evidence="1">Multi-pass membrane protein</topology>
    </subcellularLocation>
</comment>
<evidence type="ECO:0000256" key="4">
    <source>
        <dbReference type="ARBA" id="ARBA00022692"/>
    </source>
</evidence>
<evidence type="ECO:0000256" key="7">
    <source>
        <dbReference type="ARBA" id="ARBA00023136"/>
    </source>
</evidence>
<evidence type="ECO:0000313" key="10">
    <source>
        <dbReference type="Proteomes" id="UP001595926"/>
    </source>
</evidence>
<reference evidence="10" key="1">
    <citation type="journal article" date="2019" name="Int. J. Syst. Evol. Microbiol.">
        <title>The Global Catalogue of Microorganisms (GCM) 10K type strain sequencing project: providing services to taxonomists for standard genome sequencing and annotation.</title>
        <authorList>
            <consortium name="The Broad Institute Genomics Platform"/>
            <consortium name="The Broad Institute Genome Sequencing Center for Infectious Disease"/>
            <person name="Wu L."/>
            <person name="Ma J."/>
        </authorList>
    </citation>
    <scope>NUCLEOTIDE SEQUENCE [LARGE SCALE GENOMIC DNA]</scope>
    <source>
        <strain evidence="10">CGMCC 1.13718</strain>
    </source>
</reference>
<keyword evidence="2" id="KW-0813">Transport</keyword>
<evidence type="ECO:0000256" key="1">
    <source>
        <dbReference type="ARBA" id="ARBA00004651"/>
    </source>
</evidence>
<feature type="transmembrane region" description="Helical" evidence="8">
    <location>
        <begin position="12"/>
        <end position="34"/>
    </location>
</feature>
<dbReference type="EMBL" id="JBHSJH010000002">
    <property type="protein sequence ID" value="MFC4892272.1"/>
    <property type="molecule type" value="Genomic_DNA"/>
</dbReference>
<feature type="transmembrane region" description="Helical" evidence="8">
    <location>
        <begin position="380"/>
        <end position="406"/>
    </location>
</feature>
<accession>A0ABV9TB31</accession>
<dbReference type="NCBIfam" id="TIGR00924">
    <property type="entry name" value="yjdL_sub1_fam"/>
    <property type="match status" value="1"/>
</dbReference>
<evidence type="ECO:0000256" key="6">
    <source>
        <dbReference type="ARBA" id="ARBA00022989"/>
    </source>
</evidence>
<keyword evidence="7 8" id="KW-0472">Membrane</keyword>
<dbReference type="SUPFAM" id="SSF103473">
    <property type="entry name" value="MFS general substrate transporter"/>
    <property type="match status" value="1"/>
</dbReference>
<proteinExistence type="predicted"/>
<gene>
    <name evidence="9" type="ORF">ACFPDQ_04335</name>
</gene>
<keyword evidence="5" id="KW-0571">Peptide transport</keyword>
<dbReference type="RefSeq" id="WP_119329688.1">
    <property type="nucleotide sequence ID" value="NZ_JBHSJH010000002.1"/>
</dbReference>
<feature type="transmembrane region" description="Helical" evidence="8">
    <location>
        <begin position="274"/>
        <end position="293"/>
    </location>
</feature>
<keyword evidence="3" id="KW-1003">Cell membrane</keyword>
<keyword evidence="10" id="KW-1185">Reference proteome</keyword>
<organism evidence="9 10">
    <name type="scientific">Pseudofrancisella aestuarii</name>
    <dbReference type="NCBI Taxonomy" id="2670347"/>
    <lineage>
        <taxon>Bacteria</taxon>
        <taxon>Pseudomonadati</taxon>
        <taxon>Pseudomonadota</taxon>
        <taxon>Gammaproteobacteria</taxon>
        <taxon>Thiotrichales</taxon>
        <taxon>Francisellaceae</taxon>
        <taxon>Pseudofrancisella</taxon>
    </lineage>
</organism>
<feature type="transmembrane region" description="Helical" evidence="8">
    <location>
        <begin position="176"/>
        <end position="198"/>
    </location>
</feature>
<feature type="transmembrane region" description="Helical" evidence="8">
    <location>
        <begin position="83"/>
        <end position="104"/>
    </location>
</feature>
<dbReference type="Gene3D" id="1.20.1250.20">
    <property type="entry name" value="MFS general substrate transporter like domains"/>
    <property type="match status" value="1"/>
</dbReference>
<dbReference type="Proteomes" id="UP001595926">
    <property type="component" value="Unassembled WGS sequence"/>
</dbReference>
<dbReference type="InterPro" id="IPR000109">
    <property type="entry name" value="POT_fam"/>
</dbReference>
<keyword evidence="5" id="KW-0653">Protein transport</keyword>
<dbReference type="PANTHER" id="PTHR23517">
    <property type="entry name" value="RESISTANCE PROTEIN MDTM, PUTATIVE-RELATED-RELATED"/>
    <property type="match status" value="1"/>
</dbReference>
<keyword evidence="4 8" id="KW-0812">Transmembrane</keyword>
<feature type="transmembrane region" description="Helical" evidence="8">
    <location>
        <begin position="457"/>
        <end position="479"/>
    </location>
</feature>
<feature type="transmembrane region" description="Helical" evidence="8">
    <location>
        <begin position="54"/>
        <end position="71"/>
    </location>
</feature>
<feature type="transmembrane region" description="Helical" evidence="8">
    <location>
        <begin position="149"/>
        <end position="170"/>
    </location>
</feature>
<protein>
    <submittedName>
        <fullName evidence="9">Peptide MFS transporter</fullName>
    </submittedName>
</protein>
<feature type="transmembrane region" description="Helical" evidence="8">
    <location>
        <begin position="350"/>
        <end position="368"/>
    </location>
</feature>
<evidence type="ECO:0000256" key="3">
    <source>
        <dbReference type="ARBA" id="ARBA00022475"/>
    </source>
</evidence>